<dbReference type="PANTHER" id="PTHR43619:SF2">
    <property type="entry name" value="S-ADENOSYL-L-METHIONINE-DEPENDENT METHYLTRANSFERASES SUPERFAMILY PROTEIN"/>
    <property type="match status" value="1"/>
</dbReference>
<comment type="function">
    <text evidence="4">Exhibits S-adenosyl-L-methionine-dependent methyltransferase activity.</text>
</comment>
<sequence>MLEAKPSRTALRVAVRRAAHQILEDPPVFSDPLALAILGPEGAPWVAEERTRKDQLAGRTLRAFLAARSRYAEDELARAVEAGVRQYVLLGAGLDTFACRNPYASAGLRVYEVDFPSTQQWKRELLTTAGILVPDTATFVPMDFEHQTLASGLRAAGFQTEAPAFFACLGVVPYLTDEAFTSTLEFIASLPHGSGIAFDYAVARSALNLMEKLALDALAKRVAAAGEPFQLFFEPETLARRLRLLGFERIEDLGRDELNERYFLNRVDEFRLRGGLGRIAGAWL</sequence>
<dbReference type="InterPro" id="IPR029063">
    <property type="entry name" value="SAM-dependent_MTases_sf"/>
</dbReference>
<proteinExistence type="inferred from homology"/>
<dbReference type="InterPro" id="IPR011610">
    <property type="entry name" value="SAM_mthyl_Trfase_ML2640-like"/>
</dbReference>
<dbReference type="KEGG" id="pfer:IRI77_00470"/>
<evidence type="ECO:0000256" key="2">
    <source>
        <dbReference type="ARBA" id="ARBA00022603"/>
    </source>
</evidence>
<accession>A0A7S7NRI2</accession>
<dbReference type="Gene3D" id="3.40.50.150">
    <property type="entry name" value="Vaccinia Virus protein VP39"/>
    <property type="match status" value="1"/>
</dbReference>
<dbReference type="RefSeq" id="WP_194450134.1">
    <property type="nucleotide sequence ID" value="NZ_CP063849.1"/>
</dbReference>
<reference evidence="5 6" key="1">
    <citation type="submission" date="2020-10" db="EMBL/GenBank/DDBJ databases">
        <title>Complete genome sequence of Paludibaculum fermentans P105T, a facultatively anaerobic acidobacterium capable of dissimilatory Fe(III) reduction.</title>
        <authorList>
            <person name="Dedysh S.N."/>
            <person name="Beletsky A.V."/>
            <person name="Kulichevskaya I.S."/>
            <person name="Mardanov A.V."/>
            <person name="Ravin N.V."/>
        </authorList>
    </citation>
    <scope>NUCLEOTIDE SEQUENCE [LARGE SCALE GENOMIC DNA]</scope>
    <source>
        <strain evidence="5 6">P105</strain>
    </source>
</reference>
<dbReference type="SUPFAM" id="SSF53335">
    <property type="entry name" value="S-adenosyl-L-methionine-dependent methyltransferases"/>
    <property type="match status" value="1"/>
</dbReference>
<evidence type="ECO:0000256" key="1">
    <source>
        <dbReference type="ARBA" id="ARBA00008138"/>
    </source>
</evidence>
<dbReference type="InterPro" id="IPR007213">
    <property type="entry name" value="Ppm1/Ppm2/Tcmp"/>
</dbReference>
<keyword evidence="3 5" id="KW-0808">Transferase</keyword>
<evidence type="ECO:0000313" key="6">
    <source>
        <dbReference type="Proteomes" id="UP000593892"/>
    </source>
</evidence>
<keyword evidence="4" id="KW-0949">S-adenosyl-L-methionine</keyword>
<dbReference type="EMBL" id="CP063849">
    <property type="protein sequence ID" value="QOY88472.1"/>
    <property type="molecule type" value="Genomic_DNA"/>
</dbReference>
<dbReference type="EC" id="2.1.1.-" evidence="4"/>
<keyword evidence="6" id="KW-1185">Reference proteome</keyword>
<dbReference type="Pfam" id="PF04072">
    <property type="entry name" value="LCM"/>
    <property type="match status" value="1"/>
</dbReference>
<evidence type="ECO:0000313" key="5">
    <source>
        <dbReference type="EMBL" id="QOY88472.1"/>
    </source>
</evidence>
<comment type="similarity">
    <text evidence="1 4">Belongs to the UPF0677 family.</text>
</comment>
<gene>
    <name evidence="5" type="ORF">IRI77_00470</name>
</gene>
<name>A0A7S7NRI2_PALFE</name>
<dbReference type="AlphaFoldDB" id="A0A7S7NRI2"/>
<dbReference type="GO" id="GO:0032259">
    <property type="term" value="P:methylation"/>
    <property type="evidence" value="ECO:0007669"/>
    <property type="project" value="UniProtKB-KW"/>
</dbReference>
<organism evidence="5 6">
    <name type="scientific">Paludibaculum fermentans</name>
    <dbReference type="NCBI Taxonomy" id="1473598"/>
    <lineage>
        <taxon>Bacteria</taxon>
        <taxon>Pseudomonadati</taxon>
        <taxon>Acidobacteriota</taxon>
        <taxon>Terriglobia</taxon>
        <taxon>Bryobacterales</taxon>
        <taxon>Bryobacteraceae</taxon>
        <taxon>Paludibaculum</taxon>
    </lineage>
</organism>
<evidence type="ECO:0000256" key="3">
    <source>
        <dbReference type="ARBA" id="ARBA00022679"/>
    </source>
</evidence>
<dbReference type="Proteomes" id="UP000593892">
    <property type="component" value="Chromosome"/>
</dbReference>
<protein>
    <recommendedName>
        <fullName evidence="4">S-adenosyl-L-methionine-dependent methyltransferase</fullName>
        <ecNumber evidence="4">2.1.1.-</ecNumber>
    </recommendedName>
</protein>
<keyword evidence="2 4" id="KW-0489">Methyltransferase</keyword>
<dbReference type="GO" id="GO:0008168">
    <property type="term" value="F:methyltransferase activity"/>
    <property type="evidence" value="ECO:0007669"/>
    <property type="project" value="UniProtKB-UniRule"/>
</dbReference>
<evidence type="ECO:0000256" key="4">
    <source>
        <dbReference type="RuleBase" id="RU362030"/>
    </source>
</evidence>
<dbReference type="PANTHER" id="PTHR43619">
    <property type="entry name" value="S-ADENOSYL-L-METHIONINE-DEPENDENT METHYLTRANSFERASE YKTD-RELATED"/>
    <property type="match status" value="1"/>
</dbReference>
<dbReference type="NCBIfam" id="TIGR00027">
    <property type="entry name" value="mthyl_TIGR00027"/>
    <property type="match status" value="1"/>
</dbReference>